<comment type="caution">
    <text evidence="3">The sequence shown here is derived from an EMBL/GenBank/DDBJ whole genome shotgun (WGS) entry which is preliminary data.</text>
</comment>
<evidence type="ECO:0000256" key="1">
    <source>
        <dbReference type="ARBA" id="ARBA00007637"/>
    </source>
</evidence>
<comment type="similarity">
    <text evidence="1">Belongs to the NAD(P)-dependent epimerase/dehydratase family.</text>
</comment>
<reference evidence="3" key="1">
    <citation type="journal article" date="2020" name="Appl. Environ. Microbiol.">
        <title>Medium-Chain Fatty Acid Synthesis by 'Candidatus Weimeria bifida' gen. nov., sp. nov., and 'Candidatus Pseudoramibacter fermentans' sp. nov.</title>
        <authorList>
            <person name="Scarborough M.J."/>
            <person name="Myers K.S."/>
            <person name="Donohue T.J."/>
            <person name="Noguera D.R."/>
        </authorList>
    </citation>
    <scope>NUCLEOTIDE SEQUENCE</scope>
    <source>
        <strain evidence="3">LCO1.1</strain>
    </source>
</reference>
<dbReference type="Proteomes" id="UP000460257">
    <property type="component" value="Unassembled WGS sequence"/>
</dbReference>
<dbReference type="InterPro" id="IPR001509">
    <property type="entry name" value="Epimerase_deHydtase"/>
</dbReference>
<organism evidence="3 4">
    <name type="scientific">Candidatus Weimeria bifida</name>
    <dbReference type="NCBI Taxonomy" id="2599074"/>
    <lineage>
        <taxon>Bacteria</taxon>
        <taxon>Bacillati</taxon>
        <taxon>Bacillota</taxon>
        <taxon>Clostridia</taxon>
        <taxon>Lachnospirales</taxon>
        <taxon>Lachnospiraceae</taxon>
        <taxon>Candidatus Weimeria</taxon>
    </lineage>
</organism>
<proteinExistence type="inferred from homology"/>
<name>A0A6N7J0Z6_9FIRM</name>
<dbReference type="SUPFAM" id="SSF51735">
    <property type="entry name" value="NAD(P)-binding Rossmann-fold domains"/>
    <property type="match status" value="1"/>
</dbReference>
<evidence type="ECO:0000259" key="2">
    <source>
        <dbReference type="Pfam" id="PF01370"/>
    </source>
</evidence>
<keyword evidence="4" id="KW-1185">Reference proteome</keyword>
<dbReference type="AlphaFoldDB" id="A0A6N7J0Z6"/>
<dbReference type="Pfam" id="PF01370">
    <property type="entry name" value="Epimerase"/>
    <property type="match status" value="1"/>
</dbReference>
<evidence type="ECO:0000313" key="4">
    <source>
        <dbReference type="Proteomes" id="UP000460257"/>
    </source>
</evidence>
<evidence type="ECO:0000313" key="3">
    <source>
        <dbReference type="EMBL" id="MQN01661.1"/>
    </source>
</evidence>
<protein>
    <submittedName>
        <fullName evidence="3">NAD(P)-dependent oxidoreductase</fullName>
    </submittedName>
</protein>
<accession>A0A6N7J0Z6</accession>
<feature type="domain" description="NAD-dependent epimerase/dehydratase" evidence="2">
    <location>
        <begin position="5"/>
        <end position="232"/>
    </location>
</feature>
<dbReference type="Gene3D" id="3.40.50.720">
    <property type="entry name" value="NAD(P)-binding Rossmann-like Domain"/>
    <property type="match status" value="1"/>
</dbReference>
<sequence length="309" mass="34104">MKRAIITGPTGEIGTALTKEMVSHGIEVLLITNPNSRRNATIIDDPLVSTLPCSLEDYASLQNTSKKKYDVFYHLAWSGAMGSGRNDIHLQEKNLRGAIDAVELAKKFGCSRFVGVGSQAEYGRVEGKLTPDTPVHPENGYGYAKLCAGEMTKDLAHQNEMEHCWIRVLSVYGPNDNPNSMVMSTITKLQNGEVPEFTPGEQKWDYLYSSDAASALRIVGEHGKDGEIYILGSGEVHPLKEYIETIRDVVAPQSELGIGKIPYAPKQVMFLCADTTELNKLGWKAKVSFREGIENIIMNINRKEIVWGG</sequence>
<dbReference type="EMBL" id="VOGC01000006">
    <property type="protein sequence ID" value="MQN01661.1"/>
    <property type="molecule type" value="Genomic_DNA"/>
</dbReference>
<dbReference type="InterPro" id="IPR036291">
    <property type="entry name" value="NAD(P)-bd_dom_sf"/>
</dbReference>
<dbReference type="PANTHER" id="PTHR43000">
    <property type="entry name" value="DTDP-D-GLUCOSE 4,6-DEHYDRATASE-RELATED"/>
    <property type="match status" value="1"/>
</dbReference>
<gene>
    <name evidence="3" type="ORF">FRC54_07035</name>
</gene>